<dbReference type="GO" id="GO:1990112">
    <property type="term" value="C:RQC complex"/>
    <property type="evidence" value="ECO:0007669"/>
    <property type="project" value="UniProtKB-UniRule"/>
</dbReference>
<dbReference type="GO" id="GO:0043023">
    <property type="term" value="F:ribosomal large subunit binding"/>
    <property type="evidence" value="ECO:0007669"/>
    <property type="project" value="TreeGrafter"/>
</dbReference>
<evidence type="ECO:0000256" key="12">
    <source>
        <dbReference type="ARBA" id="ARBA00022786"/>
    </source>
</evidence>
<dbReference type="GO" id="GO:0072344">
    <property type="term" value="P:rescue of stalled ribosome"/>
    <property type="evidence" value="ECO:0007669"/>
    <property type="project" value="UniProtKB-UniRule"/>
</dbReference>
<dbReference type="UniPathway" id="UPA00143"/>
<comment type="similarity">
    <text evidence="4 16">Belongs to the LTN1 family.</text>
</comment>
<dbReference type="EMBL" id="CP014503">
    <property type="protein sequence ID" value="ANB14836.1"/>
    <property type="molecule type" value="Genomic_DNA"/>
</dbReference>
<reference evidence="18 19" key="1">
    <citation type="submission" date="2016-02" db="EMBL/GenBank/DDBJ databases">
        <title>Complete genome sequence and transcriptome regulation of the pentose utilising yeast Sugiyamaella lignohabitans.</title>
        <authorList>
            <person name="Bellasio M."/>
            <person name="Peymann A."/>
            <person name="Valli M."/>
            <person name="Sipitzky M."/>
            <person name="Graf A."/>
            <person name="Sauer M."/>
            <person name="Marx H."/>
            <person name="Mattanovich D."/>
        </authorList>
    </citation>
    <scope>NUCLEOTIDE SEQUENCE [LARGE SCALE GENOMIC DNA]</scope>
    <source>
        <strain evidence="18 19">CBS 10342</strain>
    </source>
</reference>
<dbReference type="InterPro" id="IPR013083">
    <property type="entry name" value="Znf_RING/FYVE/PHD"/>
</dbReference>
<evidence type="ECO:0000256" key="9">
    <source>
        <dbReference type="ARBA" id="ARBA00022723"/>
    </source>
</evidence>
<comment type="subcellular location">
    <subcellularLocation>
        <location evidence="2">Cytoplasm</location>
        <location evidence="2">Cytosol</location>
    </subcellularLocation>
</comment>
<evidence type="ECO:0000256" key="13">
    <source>
        <dbReference type="ARBA" id="ARBA00022833"/>
    </source>
</evidence>
<dbReference type="PANTHER" id="PTHR12389">
    <property type="entry name" value="ZINC FINGER PROTEIN 294"/>
    <property type="match status" value="1"/>
</dbReference>
<evidence type="ECO:0000256" key="6">
    <source>
        <dbReference type="ARBA" id="ARBA00017157"/>
    </source>
</evidence>
<dbReference type="InterPro" id="IPR039804">
    <property type="entry name" value="RING-CH-C4HC3_LTN1"/>
</dbReference>
<evidence type="ECO:0000256" key="14">
    <source>
        <dbReference type="ARBA" id="ARBA00055150"/>
    </source>
</evidence>
<dbReference type="GO" id="GO:0016567">
    <property type="term" value="P:protein ubiquitination"/>
    <property type="evidence" value="ECO:0007669"/>
    <property type="project" value="UniProtKB-UniPathway"/>
</dbReference>
<evidence type="ECO:0000256" key="10">
    <source>
        <dbReference type="ARBA" id="ARBA00022737"/>
    </source>
</evidence>
<dbReference type="InterPro" id="IPR054478">
    <property type="entry name" value="LTN1_UBC"/>
</dbReference>
<evidence type="ECO:0000256" key="4">
    <source>
        <dbReference type="ARBA" id="ARBA00007997"/>
    </source>
</evidence>
<keyword evidence="18" id="KW-0436">Ligase</keyword>
<dbReference type="OrthoDB" id="6108at2759"/>
<organism evidence="18 19">
    <name type="scientific">Sugiyamaella lignohabitans</name>
    <dbReference type="NCBI Taxonomy" id="796027"/>
    <lineage>
        <taxon>Eukaryota</taxon>
        <taxon>Fungi</taxon>
        <taxon>Dikarya</taxon>
        <taxon>Ascomycota</taxon>
        <taxon>Saccharomycotina</taxon>
        <taxon>Dipodascomycetes</taxon>
        <taxon>Dipodascales</taxon>
        <taxon>Trichomonascaceae</taxon>
        <taxon>Sugiyamaella</taxon>
    </lineage>
</organism>
<name>A0A167F511_9ASCO</name>
<comment type="function">
    <text evidence="16">E3 ubiquitin-protein ligase. Component of the ribosome quality control complex (RQC), a ribosome-associated complex that mediates ubiquitination and extraction of incompletely synthesized nascent chains for proteasomal degradation.</text>
</comment>
<gene>
    <name evidence="18" type="primary">RKR1</name>
    <name evidence="18" type="ORF">AWJ20_2449</name>
</gene>
<evidence type="ECO:0000256" key="7">
    <source>
        <dbReference type="ARBA" id="ARBA00022490"/>
    </source>
</evidence>
<dbReference type="GO" id="GO:0016874">
    <property type="term" value="F:ligase activity"/>
    <property type="evidence" value="ECO:0007669"/>
    <property type="project" value="UniProtKB-KW"/>
</dbReference>
<dbReference type="Gene3D" id="3.30.40.10">
    <property type="entry name" value="Zinc/RING finger domain, C3HC4 (zinc finger)"/>
    <property type="match status" value="1"/>
</dbReference>
<proteinExistence type="inferred from homology"/>
<evidence type="ECO:0000256" key="2">
    <source>
        <dbReference type="ARBA" id="ARBA00004514"/>
    </source>
</evidence>
<evidence type="ECO:0000313" key="19">
    <source>
        <dbReference type="Proteomes" id="UP000189580"/>
    </source>
</evidence>
<evidence type="ECO:0000256" key="15">
    <source>
        <dbReference type="PROSITE-ProRule" id="PRU00175"/>
    </source>
</evidence>
<dbReference type="SMART" id="SM00184">
    <property type="entry name" value="RING"/>
    <property type="match status" value="1"/>
</dbReference>
<evidence type="ECO:0000256" key="3">
    <source>
        <dbReference type="ARBA" id="ARBA00004906"/>
    </source>
</evidence>
<comment type="subunit">
    <text evidence="16">Component of the ribosome quality control complex (RQC).</text>
</comment>
<evidence type="ECO:0000259" key="17">
    <source>
        <dbReference type="PROSITE" id="PS50089"/>
    </source>
</evidence>
<evidence type="ECO:0000256" key="16">
    <source>
        <dbReference type="RuleBase" id="RU367090"/>
    </source>
</evidence>
<comment type="function">
    <text evidence="14">E3 ubiquitin-protein ligase component of the ribosome quality control complex (RQC), a ribosome-associated complex that mediates ubiquitination and extraction of incompletely synthesized nascent chains for proteasomal degradation. Mediates ubiquitination of proteins derived from mRNAs lacking stop codons (non-stop proteins) and other translation arrest products induced by poly-lysine sequences and tandem rare codons. Ubiquitination leads to CDC48 recruitment for extraction and degradation of the incomplete translation product. May indirectly play a role in chromatin function and transcription.</text>
</comment>
<dbReference type="CDD" id="cd16491">
    <property type="entry name" value="RING-CH-C4HC3_LTN1"/>
    <property type="match status" value="1"/>
</dbReference>
<dbReference type="GO" id="GO:0008270">
    <property type="term" value="F:zinc ion binding"/>
    <property type="evidence" value="ECO:0007669"/>
    <property type="project" value="UniProtKB-KW"/>
</dbReference>
<dbReference type="Pfam" id="PF22999">
    <property type="entry name" value="LTN1_E3_ligase_6th"/>
    <property type="match status" value="1"/>
</dbReference>
<keyword evidence="11 15" id="KW-0863">Zinc-finger</keyword>
<keyword evidence="7" id="KW-0963">Cytoplasm</keyword>
<dbReference type="GO" id="GO:1990116">
    <property type="term" value="P:ribosome-associated ubiquitin-dependent protein catabolic process"/>
    <property type="evidence" value="ECO:0007669"/>
    <property type="project" value="UniProtKB-UniRule"/>
</dbReference>
<dbReference type="RefSeq" id="XP_018737313.1">
    <property type="nucleotide sequence ID" value="XM_018879392.1"/>
</dbReference>
<evidence type="ECO:0000256" key="11">
    <source>
        <dbReference type="ARBA" id="ARBA00022771"/>
    </source>
</evidence>
<dbReference type="GeneID" id="30034361"/>
<comment type="catalytic activity">
    <reaction evidence="1 16">
        <text>S-ubiquitinyl-[E2 ubiquitin-conjugating enzyme]-L-cysteine + [acceptor protein]-L-lysine = [E2 ubiquitin-conjugating enzyme]-L-cysteine + N(6)-ubiquitinyl-[acceptor protein]-L-lysine.</text>
        <dbReference type="EC" id="2.3.2.27"/>
    </reaction>
</comment>
<dbReference type="Pfam" id="PF22958">
    <property type="entry name" value="Ltn1_1st"/>
    <property type="match status" value="1"/>
</dbReference>
<dbReference type="InterPro" id="IPR054476">
    <property type="entry name" value="Ltn1_N"/>
</dbReference>
<dbReference type="InterPro" id="IPR001841">
    <property type="entry name" value="Znf_RING"/>
</dbReference>
<dbReference type="SMART" id="SM01197">
    <property type="entry name" value="FANCL_C"/>
    <property type="match status" value="1"/>
</dbReference>
<dbReference type="Pfam" id="PF13639">
    <property type="entry name" value="zf-RING_2"/>
    <property type="match status" value="1"/>
</dbReference>
<evidence type="ECO:0000313" key="18">
    <source>
        <dbReference type="EMBL" id="ANB14836.1"/>
    </source>
</evidence>
<keyword evidence="13 16" id="KW-0862">Zinc</keyword>
<evidence type="ECO:0000256" key="5">
    <source>
        <dbReference type="ARBA" id="ARBA00012483"/>
    </source>
</evidence>
<dbReference type="Proteomes" id="UP000189580">
    <property type="component" value="Chromosome b"/>
</dbReference>
<feature type="domain" description="RING-type" evidence="17">
    <location>
        <begin position="1374"/>
        <end position="1420"/>
    </location>
</feature>
<dbReference type="GO" id="GO:0005829">
    <property type="term" value="C:cytosol"/>
    <property type="evidence" value="ECO:0007669"/>
    <property type="project" value="UniProtKB-SubCell"/>
</dbReference>
<dbReference type="PROSITE" id="PS50089">
    <property type="entry name" value="ZF_RING_2"/>
    <property type="match status" value="1"/>
</dbReference>
<protein>
    <recommendedName>
        <fullName evidence="6 16">E3 ubiquitin-protein ligase listerin</fullName>
        <ecNumber evidence="5 16">2.3.2.27</ecNumber>
    </recommendedName>
    <alternativeName>
        <fullName evidence="16">RING-type E3 ubiquitin transferase listerin</fullName>
    </alternativeName>
</protein>
<dbReference type="GO" id="GO:0061630">
    <property type="term" value="F:ubiquitin protein ligase activity"/>
    <property type="evidence" value="ECO:0007669"/>
    <property type="project" value="UniProtKB-UniRule"/>
</dbReference>
<keyword evidence="8 16" id="KW-0808">Transferase</keyword>
<dbReference type="InterPro" id="IPR054477">
    <property type="entry name" value="LTN1_E3_ligase_6th"/>
</dbReference>
<dbReference type="Pfam" id="PF23009">
    <property type="entry name" value="UBC_like"/>
    <property type="match status" value="1"/>
</dbReference>
<dbReference type="InterPro" id="IPR039795">
    <property type="entry name" value="LTN1/Rkr1"/>
</dbReference>
<dbReference type="PANTHER" id="PTHR12389:SF0">
    <property type="entry name" value="E3 UBIQUITIN-PROTEIN LIGASE LISTERIN"/>
    <property type="match status" value="1"/>
</dbReference>
<comment type="pathway">
    <text evidence="3 16">Protein modification; protein ubiquitination.</text>
</comment>
<dbReference type="InterPro" id="IPR016024">
    <property type="entry name" value="ARM-type_fold"/>
</dbReference>
<dbReference type="KEGG" id="slb:AWJ20_2449"/>
<keyword evidence="12 16" id="KW-0833">Ubl conjugation pathway</keyword>
<dbReference type="SUPFAM" id="SSF48371">
    <property type="entry name" value="ARM repeat"/>
    <property type="match status" value="1"/>
</dbReference>
<evidence type="ECO:0000256" key="1">
    <source>
        <dbReference type="ARBA" id="ARBA00000900"/>
    </source>
</evidence>
<dbReference type="SUPFAM" id="SSF57850">
    <property type="entry name" value="RING/U-box"/>
    <property type="match status" value="1"/>
</dbReference>
<keyword evidence="10" id="KW-0677">Repeat</keyword>
<keyword evidence="9 16" id="KW-0479">Metal-binding</keyword>
<accession>A0A167F511</accession>
<keyword evidence="19" id="KW-1185">Reference proteome</keyword>
<sequence length="1430" mass="159724">MIKNESAASLSDERYVSPDDSQAKYFRVLRCCIAILTKLVDRRYGSSQLAEGSKASKKSSSSDITEKYSDIIGYSKLWKLAHASDVSVSRAVLELISSLVKDKGAHELVEPVLEDIATNVVYKSLKSSEPLVATSLLQALIGLTRKYANVWQLANSKKSTSFSALCKFVSQGSRRSSVYFWPSLLALVTALPTDISPYSNSENRDALLKAVSEGVTKETALSNYHAWGAYLTIVEKSVVAQEDSHHIIETAFTNLFNSVVIVTRPTRISQELVQVTSKKLVKFCSLDWDQVSRSLKACIDEIVKRQSRESLTNFTLITSATASDTALKQQFSELLSSIIIALLDKLEKGLNVFEVHLVSTLLVSYEKVLFPDSILSQRLDSFLVDHLPSFIVSEASSNLVAILEIYAKHRVSNGNSSLQPVLEQSFTCIIKSSYEDRKLDYLAGLLKSFTSLKTIVAPIDAVSQYLRYLLHISPGNDTDALWTAILYGICSHGVFVSEEAANDALNYLTITDGPPSRRTMQVFERLLADDNQYFAQFISSPKGKQFVSYLWTIEQSSTVEKLLHSIESPTTGNFEVLCEGLLEEVQHNRIMENIPLLVERGQRLLESVQQTGATSSADSLKQLLFSESDVIEKHLNSIFDAKVSSDLAVADSLGGAVLLVSSGEEAESASFGVNIEQFASTAVYVKSLVIENKADFLKLPASTVQDIILFLLYASEVISSAVFLGKLTAEGDDSASLLDFGSEVSTLLSEESTDFSVPQFVEAISEGDRGLVSRLVNLLWSSSSELTTKGYFSSRVLANIFDLVLVKAADSDVEPTIPKLRILFKTSILGTTAILHGLQKYLLQFAALGNLRNQFASDLIGLNEKQFSQTGLKSLIYLNMLLDVPANDVSTELIPLNRLLMVLQSVFTRINNTETDSLLNSRIELTKLVPKLMSLYPSLPTVFGIWKSCIQLLEQNFIDMSESLALRYFTFRFVVVAQKVIDSTPELAEEFDYSGEPEEAYRFIYEELFDQLYAAEASTNQPDYLTIVQLQKAVLSVPTKLLDYNKLYGLLGTPSSDVQRIAFVLLHRQIPSLQEEKSISFELQKSSISKQNESEIDEDEDEEVEDAAGRFPPRLLKMVKNVPAVYETDHSMTGYLWAWQLVYDHFQNSSYDLRRAYIGQLRRDADNVVDLLLDLISYYIVGNDLNKIAEKSKELDNIDKYEGTLVEDINDEVELLLLRSYFVVLQYTGSLAKSWFLSVKKRSVIIAVEKFTEKYVSPVLITRELNTIEKSLDGNSSINDENMSAKIARATNEVKAYYTTDDQTMEIAIRMPPLYPLRDLQVEGIKRIGVREKQWRAWLLASQAIGTAQNGSIIDSLELFKRNVSMHFEGIVECAICYSILHEDHSLPNKTCTTCKNKFHADCLYKWFKSAGSSSCPLCRATFSFRHGIN</sequence>
<dbReference type="FunFam" id="3.30.40.10:FF:000038">
    <property type="entry name" value="E3 ubiquitin-protein ligase listerin"/>
    <property type="match status" value="1"/>
</dbReference>
<evidence type="ECO:0000256" key="8">
    <source>
        <dbReference type="ARBA" id="ARBA00022679"/>
    </source>
</evidence>
<dbReference type="EC" id="2.3.2.27" evidence="5 16"/>